<evidence type="ECO:0000313" key="2">
    <source>
        <dbReference type="Proteomes" id="UP001234216"/>
    </source>
</evidence>
<name>A0AAW8F335_9ACTN</name>
<reference evidence="1" key="1">
    <citation type="submission" date="2023-07" db="EMBL/GenBank/DDBJ databases">
        <title>Comparative genomics of wheat-associated soil bacteria to identify genetic determinants of phenazine resistance.</title>
        <authorList>
            <person name="Mouncey N."/>
        </authorList>
    </citation>
    <scope>NUCLEOTIDE SEQUENCE</scope>
    <source>
        <strain evidence="1">V4I22</strain>
    </source>
</reference>
<gene>
    <name evidence="1" type="ORF">QFZ22_000194</name>
</gene>
<accession>A0AAW8F335</accession>
<protein>
    <submittedName>
        <fullName evidence="1">Uncharacterized protein</fullName>
    </submittedName>
</protein>
<dbReference type="RefSeq" id="WP_306971754.1">
    <property type="nucleotide sequence ID" value="NZ_JAUSZV010000001.1"/>
</dbReference>
<dbReference type="AlphaFoldDB" id="A0AAW8F335"/>
<organism evidence="1 2">
    <name type="scientific">Streptomyces canus</name>
    <dbReference type="NCBI Taxonomy" id="58343"/>
    <lineage>
        <taxon>Bacteria</taxon>
        <taxon>Bacillati</taxon>
        <taxon>Actinomycetota</taxon>
        <taxon>Actinomycetes</taxon>
        <taxon>Kitasatosporales</taxon>
        <taxon>Streptomycetaceae</taxon>
        <taxon>Streptomyces</taxon>
        <taxon>Streptomyces aurantiacus group</taxon>
    </lineage>
</organism>
<comment type="caution">
    <text evidence="1">The sequence shown here is derived from an EMBL/GenBank/DDBJ whole genome shotgun (WGS) entry which is preliminary data.</text>
</comment>
<evidence type="ECO:0000313" key="1">
    <source>
        <dbReference type="EMBL" id="MDQ0904209.1"/>
    </source>
</evidence>
<dbReference type="EMBL" id="JAUSZV010000001">
    <property type="protein sequence ID" value="MDQ0904209.1"/>
    <property type="molecule type" value="Genomic_DNA"/>
</dbReference>
<dbReference type="Proteomes" id="UP001234216">
    <property type="component" value="Unassembled WGS sequence"/>
</dbReference>
<sequence length="96" mass="10662">MTEGGPKRRHHSTQYAVLAQIPISVRSGMRGCTAPGVEFRNALTEFCAEHHRHHAALAQIKEAQERRAGILAEIDQLDARIGDLLAEDLHRDLDGE</sequence>
<proteinExistence type="predicted"/>